<keyword evidence="2" id="KW-0732">Signal</keyword>
<dbReference type="Proteomes" id="UP000754226">
    <property type="component" value="Unassembled WGS sequence"/>
</dbReference>
<dbReference type="InterPro" id="IPR005064">
    <property type="entry name" value="BUG"/>
</dbReference>
<dbReference type="PROSITE" id="PS51257">
    <property type="entry name" value="PROKAR_LIPOPROTEIN"/>
    <property type="match status" value="1"/>
</dbReference>
<feature type="signal peptide" evidence="2">
    <location>
        <begin position="1"/>
        <end position="22"/>
    </location>
</feature>
<gene>
    <name evidence="3" type="ORF">KHX13_00210</name>
</gene>
<feature type="chain" id="PRO_5038504470" evidence="2">
    <location>
        <begin position="23"/>
        <end position="358"/>
    </location>
</feature>
<dbReference type="AlphaFoldDB" id="A0A943EEM9"/>
<dbReference type="Gene3D" id="3.40.190.150">
    <property type="entry name" value="Bordetella uptake gene, domain 1"/>
    <property type="match status" value="1"/>
</dbReference>
<sequence length="358" mass="38653">MGKLGKRIMACLSASLVVMSLAGCSVGGGGNGGDQKSAAGSLKGKNVRVVIGSTSTSGDSYMMADLVTRYLSKKMGFKGKVDAIGNSAALDTISKAKGDGTTVMMFHDMTFLSVLFGSVDKKYALENLTVGPRIGQNPGGCFGAAKDAPYKTLSEVTKYLKANPDKTVSFNIESGATSHLAFVAYYLDVKRKEGDAVASRIKAIVGGTTADKLQRLWDRNADVIYGDTSAFEQYTKDGVDAKLAMNMFDSCGKVNGLKINSMAEDGIEFEGKSFDFAKDFAMYFPKNMDEKVLKEYEAAMVEIVKDPQFQKDMAALYYNTLKPEEVTLQASKDFIYGKRKMCESLIKQAPALDTLTSH</sequence>
<dbReference type="InterPro" id="IPR042100">
    <property type="entry name" value="Bug_dom1"/>
</dbReference>
<accession>A0A943EEM9</accession>
<comment type="similarity">
    <text evidence="1">Belongs to the UPF0065 (bug) family.</text>
</comment>
<proteinExistence type="inferred from homology"/>
<evidence type="ECO:0000256" key="1">
    <source>
        <dbReference type="ARBA" id="ARBA00006987"/>
    </source>
</evidence>
<name>A0A943EEM9_9FIRM</name>
<organism evidence="3 4">
    <name type="scientific">Acidaminococcus intestini</name>
    <dbReference type="NCBI Taxonomy" id="187327"/>
    <lineage>
        <taxon>Bacteria</taxon>
        <taxon>Bacillati</taxon>
        <taxon>Bacillota</taxon>
        <taxon>Negativicutes</taxon>
        <taxon>Acidaminococcales</taxon>
        <taxon>Acidaminococcaceae</taxon>
        <taxon>Acidaminococcus</taxon>
    </lineage>
</organism>
<dbReference type="EMBL" id="JAGZCZ010000001">
    <property type="protein sequence ID" value="MBS5518769.1"/>
    <property type="molecule type" value="Genomic_DNA"/>
</dbReference>
<dbReference type="PANTHER" id="PTHR42928">
    <property type="entry name" value="TRICARBOXYLATE-BINDING PROTEIN"/>
    <property type="match status" value="1"/>
</dbReference>
<dbReference type="Gene3D" id="3.40.190.10">
    <property type="entry name" value="Periplasmic binding protein-like II"/>
    <property type="match status" value="1"/>
</dbReference>
<dbReference type="Pfam" id="PF03401">
    <property type="entry name" value="TctC"/>
    <property type="match status" value="1"/>
</dbReference>
<evidence type="ECO:0000313" key="4">
    <source>
        <dbReference type="Proteomes" id="UP000754226"/>
    </source>
</evidence>
<protein>
    <submittedName>
        <fullName evidence="3">Uncharacterized protein</fullName>
    </submittedName>
</protein>
<comment type="caution">
    <text evidence="3">The sequence shown here is derived from an EMBL/GenBank/DDBJ whole genome shotgun (WGS) entry which is preliminary data.</text>
</comment>
<evidence type="ECO:0000313" key="3">
    <source>
        <dbReference type="EMBL" id="MBS5518769.1"/>
    </source>
</evidence>
<dbReference type="PANTHER" id="PTHR42928:SF5">
    <property type="entry name" value="BLR1237 PROTEIN"/>
    <property type="match status" value="1"/>
</dbReference>
<reference evidence="3" key="1">
    <citation type="submission" date="2021-02" db="EMBL/GenBank/DDBJ databases">
        <title>Infant gut strain persistence is associated with maternal origin, phylogeny, and functional potential including surface adhesion and iron acquisition.</title>
        <authorList>
            <person name="Lou Y.C."/>
        </authorList>
    </citation>
    <scope>NUCLEOTIDE SEQUENCE</scope>
    <source>
        <strain evidence="3">L3_106_000M1_dasL3_106_000M1_concoct_15</strain>
    </source>
</reference>
<evidence type="ECO:0000256" key="2">
    <source>
        <dbReference type="SAM" id="SignalP"/>
    </source>
</evidence>